<dbReference type="InterPro" id="IPR011033">
    <property type="entry name" value="PRC_barrel-like_sf"/>
</dbReference>
<dbReference type="InterPro" id="IPR027275">
    <property type="entry name" value="PRC-brl_dom"/>
</dbReference>
<organism evidence="2 3">
    <name type="scientific">Imperialibacter roseus</name>
    <dbReference type="NCBI Taxonomy" id="1324217"/>
    <lineage>
        <taxon>Bacteria</taxon>
        <taxon>Pseudomonadati</taxon>
        <taxon>Bacteroidota</taxon>
        <taxon>Cytophagia</taxon>
        <taxon>Cytophagales</taxon>
        <taxon>Flammeovirgaceae</taxon>
        <taxon>Imperialibacter</taxon>
    </lineage>
</organism>
<keyword evidence="3" id="KW-1185">Reference proteome</keyword>
<dbReference type="RefSeq" id="WP_317487000.1">
    <property type="nucleotide sequence ID" value="NZ_CP136051.1"/>
</dbReference>
<evidence type="ECO:0000313" key="3">
    <source>
        <dbReference type="Proteomes" id="UP001302349"/>
    </source>
</evidence>
<dbReference type="Proteomes" id="UP001302349">
    <property type="component" value="Chromosome"/>
</dbReference>
<dbReference type="PANTHER" id="PTHR36505:SF1">
    <property type="entry name" value="BLR1072 PROTEIN"/>
    <property type="match status" value="1"/>
</dbReference>
<gene>
    <name evidence="2" type="ORF">RT717_13975</name>
</gene>
<dbReference type="SUPFAM" id="SSF50346">
    <property type="entry name" value="PRC-barrel domain"/>
    <property type="match status" value="1"/>
</dbReference>
<dbReference type="Gene3D" id="2.30.30.240">
    <property type="entry name" value="PRC-barrel domain"/>
    <property type="match status" value="1"/>
</dbReference>
<proteinExistence type="predicted"/>
<evidence type="ECO:0000259" key="1">
    <source>
        <dbReference type="Pfam" id="PF05239"/>
    </source>
</evidence>
<reference evidence="2 3" key="1">
    <citation type="journal article" date="2023" name="Microbiol. Resour. Announc.">
        <title>Complete Genome Sequence of Imperialibacter roseus strain P4T.</title>
        <authorList>
            <person name="Tizabi D.R."/>
            <person name="Bachvaroff T."/>
            <person name="Hill R.T."/>
        </authorList>
    </citation>
    <scope>NUCLEOTIDE SEQUENCE [LARGE SCALE GENOMIC DNA]</scope>
    <source>
        <strain evidence="2 3">P4T</strain>
    </source>
</reference>
<protein>
    <submittedName>
        <fullName evidence="2">PRC-barrel domain-containing protein</fullName>
    </submittedName>
</protein>
<dbReference type="PANTHER" id="PTHR36505">
    <property type="entry name" value="BLR1072 PROTEIN"/>
    <property type="match status" value="1"/>
</dbReference>
<accession>A0ABZ0IGQ5</accession>
<feature type="domain" description="PRC-barrel" evidence="1">
    <location>
        <begin position="27"/>
        <end position="100"/>
    </location>
</feature>
<evidence type="ECO:0000313" key="2">
    <source>
        <dbReference type="EMBL" id="WOK04183.1"/>
    </source>
</evidence>
<sequence length="140" mass="15618">MKSFKKDNISNKNHSGAHANLPLKFLTATSIIGDKVFNKNNEELGEIKDVMIDLGTGKIEYFVIEMGGFLGIGEKYFAVPFAFLAVDPKKQAFVINQEADTLKNAPGFDNEHWPETNSHDFDGYQSYWGSFMGVNVGYTP</sequence>
<name>A0ABZ0IGQ5_9BACT</name>
<dbReference type="EMBL" id="CP136051">
    <property type="protein sequence ID" value="WOK04183.1"/>
    <property type="molecule type" value="Genomic_DNA"/>
</dbReference>
<dbReference type="Pfam" id="PF05239">
    <property type="entry name" value="PRC"/>
    <property type="match status" value="1"/>
</dbReference>